<evidence type="ECO:0000313" key="2">
    <source>
        <dbReference type="EMBL" id="KAE8329922.1"/>
    </source>
</evidence>
<accession>A0A5N6XAG4</accession>
<evidence type="ECO:0000313" key="3">
    <source>
        <dbReference type="Proteomes" id="UP000325945"/>
    </source>
</evidence>
<dbReference type="AlphaFoldDB" id="A0A5N6XAG4"/>
<protein>
    <submittedName>
        <fullName evidence="2">Aegerolysin family protein</fullName>
    </submittedName>
</protein>
<dbReference type="GO" id="GO:0019836">
    <property type="term" value="P:symbiont-mediated hemolysis of host erythrocyte"/>
    <property type="evidence" value="ECO:0007669"/>
    <property type="project" value="InterPro"/>
</dbReference>
<keyword evidence="3" id="KW-1185">Reference proteome</keyword>
<comment type="similarity">
    <text evidence="1">Belongs to the aegerolysin family.</text>
</comment>
<dbReference type="Proteomes" id="UP000325945">
    <property type="component" value="Unassembled WGS sequence"/>
</dbReference>
<proteinExistence type="inferred from homology"/>
<sequence>MASQPVDVAAPRAYAQWATIKMINDFNSDDNAITIKNVKVNWGKIYVDGNKDKEIPASQVNGKEIIPGTSHLFETCGRSDAASGTEGTLELWDKTQRICKLYWDCPWGSKVNKFEVQEKHKTYRVEVGPWNSYGGALGNVDVEISRKRA</sequence>
<dbReference type="EMBL" id="ML741776">
    <property type="protein sequence ID" value="KAE8329922.1"/>
    <property type="molecule type" value="Genomic_DNA"/>
</dbReference>
<dbReference type="PIRSF" id="PIRSF007951">
    <property type="entry name" value="Hemolysin, aegerolysin type"/>
    <property type="match status" value="1"/>
</dbReference>
<name>A0A5N6XAG4_9EURO</name>
<reference evidence="3" key="1">
    <citation type="submission" date="2019-04" db="EMBL/GenBank/DDBJ databases">
        <title>Friends and foes A comparative genomics studyof 23 Aspergillus species from section Flavi.</title>
        <authorList>
            <consortium name="DOE Joint Genome Institute"/>
            <person name="Kjaerbolling I."/>
            <person name="Vesth T."/>
            <person name="Frisvad J.C."/>
            <person name="Nybo J.L."/>
            <person name="Theobald S."/>
            <person name="Kildgaard S."/>
            <person name="Isbrandt T."/>
            <person name="Kuo A."/>
            <person name="Sato A."/>
            <person name="Lyhne E.K."/>
            <person name="Kogle M.E."/>
            <person name="Wiebenga A."/>
            <person name="Kun R.S."/>
            <person name="Lubbers R.J."/>
            <person name="Makela M.R."/>
            <person name="Barry K."/>
            <person name="Chovatia M."/>
            <person name="Clum A."/>
            <person name="Daum C."/>
            <person name="Haridas S."/>
            <person name="He G."/>
            <person name="LaButti K."/>
            <person name="Lipzen A."/>
            <person name="Mondo S."/>
            <person name="Riley R."/>
            <person name="Salamov A."/>
            <person name="Simmons B.A."/>
            <person name="Magnuson J.K."/>
            <person name="Henrissat B."/>
            <person name="Mortensen U.H."/>
            <person name="Larsen T.O."/>
            <person name="Devries R.P."/>
            <person name="Grigoriev I.V."/>
            <person name="Machida M."/>
            <person name="Baker S.E."/>
            <person name="Andersen M.R."/>
        </authorList>
    </citation>
    <scope>NUCLEOTIDE SEQUENCE [LARGE SCALE GENOMIC DNA]</scope>
    <source>
        <strain evidence="3">CBS 130017</strain>
    </source>
</reference>
<dbReference type="InterPro" id="IPR009413">
    <property type="entry name" value="Aegerolysin-typ"/>
</dbReference>
<dbReference type="Gene3D" id="2.60.270.50">
    <property type="match status" value="1"/>
</dbReference>
<gene>
    <name evidence="2" type="ORF">BDV39DRAFT_202500</name>
</gene>
<evidence type="ECO:0000256" key="1">
    <source>
        <dbReference type="ARBA" id="ARBA00010795"/>
    </source>
</evidence>
<organism evidence="2 3">
    <name type="scientific">Aspergillus sergii</name>
    <dbReference type="NCBI Taxonomy" id="1034303"/>
    <lineage>
        <taxon>Eukaryota</taxon>
        <taxon>Fungi</taxon>
        <taxon>Dikarya</taxon>
        <taxon>Ascomycota</taxon>
        <taxon>Pezizomycotina</taxon>
        <taxon>Eurotiomycetes</taxon>
        <taxon>Eurotiomycetidae</taxon>
        <taxon>Eurotiales</taxon>
        <taxon>Aspergillaceae</taxon>
        <taxon>Aspergillus</taxon>
        <taxon>Aspergillus subgen. Circumdati</taxon>
    </lineage>
</organism>
<dbReference type="Pfam" id="PF06355">
    <property type="entry name" value="Aegerolysin"/>
    <property type="match status" value="1"/>
</dbReference>